<evidence type="ECO:0000256" key="1">
    <source>
        <dbReference type="SAM" id="MobiDB-lite"/>
    </source>
</evidence>
<evidence type="ECO:0000313" key="3">
    <source>
        <dbReference type="Proteomes" id="UP001148299"/>
    </source>
</evidence>
<reference evidence="2" key="2">
    <citation type="journal article" date="2023" name="IMA Fungus">
        <title>Comparative genomic study of the Penicillium genus elucidates a diverse pangenome and 15 lateral gene transfer events.</title>
        <authorList>
            <person name="Petersen C."/>
            <person name="Sorensen T."/>
            <person name="Nielsen M.R."/>
            <person name="Sondergaard T.E."/>
            <person name="Sorensen J.L."/>
            <person name="Fitzpatrick D.A."/>
            <person name="Frisvad J.C."/>
            <person name="Nielsen K.L."/>
        </authorList>
    </citation>
    <scope>NUCLEOTIDE SEQUENCE</scope>
    <source>
        <strain evidence="2">IBT 35675</strain>
    </source>
</reference>
<gene>
    <name evidence="2" type="ORF">N7541_006624</name>
</gene>
<feature type="compositionally biased region" description="Low complexity" evidence="1">
    <location>
        <begin position="259"/>
        <end position="277"/>
    </location>
</feature>
<keyword evidence="3" id="KW-1185">Reference proteome</keyword>
<comment type="caution">
    <text evidence="2">The sequence shown here is derived from an EMBL/GenBank/DDBJ whole genome shotgun (WGS) entry which is preliminary data.</text>
</comment>
<dbReference type="EMBL" id="JAPZBR010000005">
    <property type="protein sequence ID" value="KAJ5354060.1"/>
    <property type="molecule type" value="Genomic_DNA"/>
</dbReference>
<evidence type="ECO:0000313" key="2">
    <source>
        <dbReference type="EMBL" id="KAJ5354060.1"/>
    </source>
</evidence>
<name>A0A9W9R6X9_PENBR</name>
<sequence length="409" mass="45044">MAMYEPTIGLHRLSRHSLQDRYESDEETVSESDAGPQDLLSSPVESNRGTFDSDLSTDESSHMDPESDREERLLSPPVTKRPRPVSTDTIKRNGSAVFGEEAYVFNPEDQMVLELPSPDSPLQLASSMFMQPSIYASPKPRLVNHRSRSPSPSSIFSVEEADIQVAQKVTFMEPRTRPTVVLINALGSRKTPKAVQANPLSEITNPPSLPFDESPSATINRVSDIPSVPYLRTQDRRPRTSSSDMAPPPLTIRRESRRPPSTRTSSSTSAPYSVPTTPFSPEDSPLSTIHDHDHESLPSLTRTSSPVSIASAKRSASYSVSNILSHRSPLMMRRMTRKHSSSSVASLSSLRSEFDPHGPASSQISVATQPIRADTNIVRKSSQRRHARHNSFAPGRGFLGLKLGKKNKS</sequence>
<feature type="region of interest" description="Disordered" evidence="1">
    <location>
        <begin position="189"/>
        <end position="308"/>
    </location>
</feature>
<feature type="region of interest" description="Disordered" evidence="1">
    <location>
        <begin position="1"/>
        <end position="93"/>
    </location>
</feature>
<feature type="region of interest" description="Disordered" evidence="1">
    <location>
        <begin position="379"/>
        <end position="409"/>
    </location>
</feature>
<protein>
    <submittedName>
        <fullName evidence="2">Uncharacterized protein</fullName>
    </submittedName>
</protein>
<dbReference type="AlphaFoldDB" id="A0A9W9R6X9"/>
<proteinExistence type="predicted"/>
<feature type="compositionally biased region" description="Basic and acidic residues" evidence="1">
    <location>
        <begin position="59"/>
        <end position="73"/>
    </location>
</feature>
<feature type="compositionally biased region" description="Polar residues" evidence="1">
    <location>
        <begin position="39"/>
        <end position="54"/>
    </location>
</feature>
<dbReference type="Proteomes" id="UP001148299">
    <property type="component" value="Unassembled WGS sequence"/>
</dbReference>
<feature type="compositionally biased region" description="Polar residues" evidence="1">
    <location>
        <begin position="298"/>
        <end position="308"/>
    </location>
</feature>
<accession>A0A9W9R6X9</accession>
<reference evidence="2" key="1">
    <citation type="submission" date="2022-12" db="EMBL/GenBank/DDBJ databases">
        <authorList>
            <person name="Petersen C."/>
        </authorList>
    </citation>
    <scope>NUCLEOTIDE SEQUENCE</scope>
    <source>
        <strain evidence="2">IBT 35675</strain>
    </source>
</reference>
<organism evidence="2 3">
    <name type="scientific">Penicillium brevicompactum</name>
    <dbReference type="NCBI Taxonomy" id="5074"/>
    <lineage>
        <taxon>Eukaryota</taxon>
        <taxon>Fungi</taxon>
        <taxon>Dikarya</taxon>
        <taxon>Ascomycota</taxon>
        <taxon>Pezizomycotina</taxon>
        <taxon>Eurotiomycetes</taxon>
        <taxon>Eurotiomycetidae</taxon>
        <taxon>Eurotiales</taxon>
        <taxon>Aspergillaceae</taxon>
        <taxon>Penicillium</taxon>
    </lineage>
</organism>